<keyword evidence="1" id="KW-0812">Transmembrane</keyword>
<protein>
    <submittedName>
        <fullName evidence="3">Abortive infection protein</fullName>
    </submittedName>
</protein>
<evidence type="ECO:0000313" key="4">
    <source>
        <dbReference type="Proteomes" id="UP000008634"/>
    </source>
</evidence>
<dbReference type="Proteomes" id="UP000008634">
    <property type="component" value="Chromosome"/>
</dbReference>
<dbReference type="PANTHER" id="PTHR36435:SF1">
    <property type="entry name" value="CAAX AMINO TERMINAL PROTEASE FAMILY PROTEIN"/>
    <property type="match status" value="1"/>
</dbReference>
<gene>
    <name evidence="3" type="ordered locus">Celal_3476</name>
</gene>
<dbReference type="AlphaFoldDB" id="E6X7N0"/>
<feature type="transmembrane region" description="Helical" evidence="1">
    <location>
        <begin position="70"/>
        <end position="86"/>
    </location>
</feature>
<evidence type="ECO:0000256" key="1">
    <source>
        <dbReference type="SAM" id="Phobius"/>
    </source>
</evidence>
<dbReference type="EMBL" id="CP002453">
    <property type="protein sequence ID" value="ADV50740.1"/>
    <property type="molecule type" value="Genomic_DNA"/>
</dbReference>
<dbReference type="PANTHER" id="PTHR36435">
    <property type="entry name" value="SLR1288 PROTEIN"/>
    <property type="match status" value="1"/>
</dbReference>
<dbReference type="STRING" id="688270.Celal_3476"/>
<feature type="transmembrane region" description="Helical" evidence="1">
    <location>
        <begin position="156"/>
        <end position="177"/>
    </location>
</feature>
<dbReference type="InterPro" id="IPR052710">
    <property type="entry name" value="CAAX_protease"/>
</dbReference>
<dbReference type="Pfam" id="PF02517">
    <property type="entry name" value="Rce1-like"/>
    <property type="match status" value="1"/>
</dbReference>
<evidence type="ECO:0000313" key="3">
    <source>
        <dbReference type="EMBL" id="ADV50740.1"/>
    </source>
</evidence>
<feature type="transmembrane region" description="Helical" evidence="1">
    <location>
        <begin position="129"/>
        <end position="149"/>
    </location>
</feature>
<feature type="transmembrane region" description="Helical" evidence="1">
    <location>
        <begin position="106"/>
        <end position="123"/>
    </location>
</feature>
<proteinExistence type="predicted"/>
<accession>E6X7N0</accession>
<keyword evidence="1" id="KW-1133">Transmembrane helix</keyword>
<keyword evidence="4" id="KW-1185">Reference proteome</keyword>
<dbReference type="GO" id="GO:0004175">
    <property type="term" value="F:endopeptidase activity"/>
    <property type="evidence" value="ECO:0007669"/>
    <property type="project" value="UniProtKB-ARBA"/>
</dbReference>
<keyword evidence="1" id="KW-0472">Membrane</keyword>
<dbReference type="eggNOG" id="COG1266">
    <property type="taxonomic scope" value="Bacteria"/>
</dbReference>
<name>E6X7N0_CELAD</name>
<dbReference type="OrthoDB" id="847268at2"/>
<feature type="domain" description="CAAX prenyl protease 2/Lysostaphin resistance protein A-like" evidence="2">
    <location>
        <begin position="73"/>
        <end position="168"/>
    </location>
</feature>
<organism evidence="3 4">
    <name type="scientific">Cellulophaga algicola (strain DSM 14237 / IC166 / ACAM 630)</name>
    <dbReference type="NCBI Taxonomy" id="688270"/>
    <lineage>
        <taxon>Bacteria</taxon>
        <taxon>Pseudomonadati</taxon>
        <taxon>Bacteroidota</taxon>
        <taxon>Flavobacteriia</taxon>
        <taxon>Flavobacteriales</taxon>
        <taxon>Flavobacteriaceae</taxon>
        <taxon>Cellulophaga</taxon>
    </lineage>
</organism>
<feature type="transmembrane region" description="Helical" evidence="1">
    <location>
        <begin position="32"/>
        <end position="50"/>
    </location>
</feature>
<dbReference type="RefSeq" id="WP_013552191.1">
    <property type="nucleotide sequence ID" value="NC_014934.1"/>
</dbReference>
<sequence length="185" mass="21057">MIYEIWDYFKNPKNEPYPSLQNLEKWSLLKKILILNIVFSFILGIVMGIITTVAGADLGAHGVGEMFKKYPVYIIFFLAVILAPILEELIFRGTLTFFKNPKSFKYAYYVSVFLFGAVHLSNFESYADHLWLAPILVLPQISAGIFLGFTRVKLGLVWSMLLHGLHNGILLTPMLFFKFAGETIP</sequence>
<evidence type="ECO:0000259" key="2">
    <source>
        <dbReference type="Pfam" id="PF02517"/>
    </source>
</evidence>
<dbReference type="InterPro" id="IPR003675">
    <property type="entry name" value="Rce1/LyrA-like_dom"/>
</dbReference>
<reference evidence="3 4" key="1">
    <citation type="journal article" date="2010" name="Stand. Genomic Sci.">
        <title>Complete genome sequence of Cellulophaga algicola type strain (IC166).</title>
        <authorList>
            <person name="Abt B."/>
            <person name="Lu M."/>
            <person name="Misra M."/>
            <person name="Han C."/>
            <person name="Nolan M."/>
            <person name="Lucas S."/>
            <person name="Hammon N."/>
            <person name="Deshpande S."/>
            <person name="Cheng J.F."/>
            <person name="Tapia R."/>
            <person name="Goodwin L."/>
            <person name="Pitluck S."/>
            <person name="Liolios K."/>
            <person name="Pagani I."/>
            <person name="Ivanova N."/>
            <person name="Mavromatis K."/>
            <person name="Ovchinikova G."/>
            <person name="Pati A."/>
            <person name="Chen A."/>
            <person name="Palaniappan K."/>
            <person name="Land M."/>
            <person name="Hauser L."/>
            <person name="Chang Y.J."/>
            <person name="Jeffries C.D."/>
            <person name="Detter J.C."/>
            <person name="Brambilla E."/>
            <person name="Rohde M."/>
            <person name="Tindall B.J."/>
            <person name="Goker M."/>
            <person name="Woyke T."/>
            <person name="Bristow J."/>
            <person name="Eisen J.A."/>
            <person name="Markowitz V."/>
            <person name="Hugenholtz P."/>
            <person name="Kyrpides N.C."/>
            <person name="Klenk H.P."/>
            <person name="Lapidus A."/>
        </authorList>
    </citation>
    <scope>NUCLEOTIDE SEQUENCE [LARGE SCALE GENOMIC DNA]</scope>
    <source>
        <strain evidence="4">DSM 14237 / IC166 / ACAM 630</strain>
    </source>
</reference>
<dbReference type="GO" id="GO:0080120">
    <property type="term" value="P:CAAX-box protein maturation"/>
    <property type="evidence" value="ECO:0007669"/>
    <property type="project" value="UniProtKB-ARBA"/>
</dbReference>
<dbReference type="HOGENOM" id="CLU_1480740_0_0_10"/>
<dbReference type="KEGG" id="cao:Celal_3476"/>